<name>A0A2D2DVY2_9BURK</name>
<dbReference type="EMBL" id="CP024608">
    <property type="protein sequence ID" value="ATQ79150.1"/>
    <property type="molecule type" value="Genomic_DNA"/>
</dbReference>
<organism evidence="1 2">
    <name type="scientific">Massilia violaceinigra</name>
    <dbReference type="NCBI Taxonomy" id="2045208"/>
    <lineage>
        <taxon>Bacteria</taxon>
        <taxon>Pseudomonadati</taxon>
        <taxon>Pseudomonadota</taxon>
        <taxon>Betaproteobacteria</taxon>
        <taxon>Burkholderiales</taxon>
        <taxon>Oxalobacteraceae</taxon>
        <taxon>Telluria group</taxon>
        <taxon>Massilia</taxon>
    </lineage>
</organism>
<dbReference type="Proteomes" id="UP000229897">
    <property type="component" value="Chromosome"/>
</dbReference>
<gene>
    <name evidence="1" type="ORF">CR152_27700</name>
</gene>
<reference evidence="1" key="1">
    <citation type="submission" date="2017-10" db="EMBL/GenBank/DDBJ databases">
        <title>Massilia psychrophilum sp. nov., a novel purple-pigmented bacterium isolated from Tianshan glacier, Xinjiang Municipality, China.</title>
        <authorList>
            <person name="Wang H."/>
        </authorList>
    </citation>
    <scope>NUCLEOTIDE SEQUENCE [LARGE SCALE GENOMIC DNA]</scope>
    <source>
        <strain evidence="1">B2</strain>
    </source>
</reference>
<protein>
    <submittedName>
        <fullName evidence="1">Uncharacterized protein</fullName>
    </submittedName>
</protein>
<dbReference type="AlphaFoldDB" id="A0A2D2DVY2"/>
<evidence type="ECO:0000313" key="2">
    <source>
        <dbReference type="Proteomes" id="UP000229897"/>
    </source>
</evidence>
<proteinExistence type="predicted"/>
<dbReference type="OrthoDB" id="8818943at2"/>
<evidence type="ECO:0000313" key="1">
    <source>
        <dbReference type="EMBL" id="ATQ79150.1"/>
    </source>
</evidence>
<sequence length="99" mass="11472">MRDNAPAYAKAKSERVYLEEFRKTKKALLMREAEVAGHKSAATQEREAYASPDYLVVLDGLRAAVEEEERYRWMMVAAQAKIEAWRTLESSRRYEAKTV</sequence>
<dbReference type="KEGG" id="mass:CR152_27700"/>
<keyword evidence="2" id="KW-1185">Reference proteome</keyword>
<accession>A0A2D2DVY2</accession>